<evidence type="ECO:0000259" key="4">
    <source>
        <dbReference type="Pfam" id="PF00460"/>
    </source>
</evidence>
<gene>
    <name evidence="7" type="ORF">FJY75_08005</name>
</gene>
<dbReference type="Proteomes" id="UP000748308">
    <property type="component" value="Unassembled WGS sequence"/>
</dbReference>
<keyword evidence="7" id="KW-0282">Flagellum</keyword>
<proteinExistence type="inferred from homology"/>
<dbReference type="Pfam" id="PF22692">
    <property type="entry name" value="LlgE_F_G_D1"/>
    <property type="match status" value="1"/>
</dbReference>
<dbReference type="Pfam" id="PF06429">
    <property type="entry name" value="Flg_bbr_C"/>
    <property type="match status" value="1"/>
</dbReference>
<dbReference type="GO" id="GO:0071978">
    <property type="term" value="P:bacterial-type flagellum-dependent swarming motility"/>
    <property type="evidence" value="ECO:0007669"/>
    <property type="project" value="TreeGrafter"/>
</dbReference>
<evidence type="ECO:0000259" key="5">
    <source>
        <dbReference type="Pfam" id="PF06429"/>
    </source>
</evidence>
<evidence type="ECO:0000313" key="8">
    <source>
        <dbReference type="Proteomes" id="UP000748308"/>
    </source>
</evidence>
<dbReference type="PANTHER" id="PTHR30435:SF19">
    <property type="entry name" value="FLAGELLAR BASAL-BODY ROD PROTEIN FLGG"/>
    <property type="match status" value="1"/>
</dbReference>
<comment type="subcellular location">
    <subcellularLocation>
        <location evidence="2">Bacterial flagellum basal body</location>
    </subcellularLocation>
</comment>
<feature type="region of interest" description="Disordered" evidence="3">
    <location>
        <begin position="44"/>
        <end position="73"/>
    </location>
</feature>
<evidence type="ECO:0000256" key="3">
    <source>
        <dbReference type="SAM" id="MobiDB-lite"/>
    </source>
</evidence>
<dbReference type="EMBL" id="VGIY01000188">
    <property type="protein sequence ID" value="MBM3317783.1"/>
    <property type="molecule type" value="Genomic_DNA"/>
</dbReference>
<evidence type="ECO:0000256" key="2">
    <source>
        <dbReference type="RuleBase" id="RU362116"/>
    </source>
</evidence>
<dbReference type="GO" id="GO:0009425">
    <property type="term" value="C:bacterial-type flagellum basal body"/>
    <property type="evidence" value="ECO:0007669"/>
    <property type="project" value="UniProtKB-SubCell"/>
</dbReference>
<protein>
    <submittedName>
        <fullName evidence="7">Flagellar hook basal-body protein</fullName>
    </submittedName>
</protein>
<dbReference type="Pfam" id="PF00460">
    <property type="entry name" value="Flg_bb_rod"/>
    <property type="match status" value="1"/>
</dbReference>
<evidence type="ECO:0000259" key="6">
    <source>
        <dbReference type="Pfam" id="PF22692"/>
    </source>
</evidence>
<reference evidence="7" key="1">
    <citation type="submission" date="2019-03" db="EMBL/GenBank/DDBJ databases">
        <title>Lake Tanganyika Metagenome-Assembled Genomes (MAGs).</title>
        <authorList>
            <person name="Tran P."/>
        </authorList>
    </citation>
    <scope>NUCLEOTIDE SEQUENCE</scope>
    <source>
        <strain evidence="7">M_DeepCast_400m_m2_100</strain>
    </source>
</reference>
<accession>A0A937X8D5</accession>
<feature type="domain" description="Flagellar basal body rod protein N-terminal" evidence="4">
    <location>
        <begin position="5"/>
        <end position="35"/>
    </location>
</feature>
<comment type="caution">
    <text evidence="7">The sequence shown here is derived from an EMBL/GenBank/DDBJ whole genome shotgun (WGS) entry which is preliminary data.</text>
</comment>
<keyword evidence="2" id="KW-0975">Bacterial flagellum</keyword>
<evidence type="ECO:0000256" key="1">
    <source>
        <dbReference type="ARBA" id="ARBA00009677"/>
    </source>
</evidence>
<keyword evidence="7" id="KW-0966">Cell projection</keyword>
<evidence type="ECO:0000313" key="7">
    <source>
        <dbReference type="EMBL" id="MBM3317783.1"/>
    </source>
</evidence>
<comment type="similarity">
    <text evidence="1 2">Belongs to the flagella basal body rod proteins family.</text>
</comment>
<dbReference type="SUPFAM" id="SSF117143">
    <property type="entry name" value="Flagellar hook protein flgE"/>
    <property type="match status" value="1"/>
</dbReference>
<dbReference type="InterPro" id="IPR010930">
    <property type="entry name" value="Flg_bb/hook_C_dom"/>
</dbReference>
<keyword evidence="7" id="KW-0969">Cilium</keyword>
<dbReference type="PANTHER" id="PTHR30435">
    <property type="entry name" value="FLAGELLAR PROTEIN"/>
    <property type="match status" value="1"/>
</dbReference>
<dbReference type="InterPro" id="IPR053967">
    <property type="entry name" value="LlgE_F_G-like_D1"/>
</dbReference>
<sequence length="240" mass="25581">MVKGIQTSGAAMRPAMLAQAILAHNLANANTDGFRQDRIAFARPASASREPVAGESPSGAPELRAALDTSPGPYQVTQEPLDLALQGDGYFVVATPEGERYTRVGHFRMSTEGTLVTPQGFPVLGSGGPLTLPRAGGLRVTANGEIRDEQQVFGQVRVVRFEAEQEAPLRRAGAGLYASSAEPVEAEGVRVLQGVLEGPNVQPLQALVEMVTLLRHFEMNEKALRAQDESLGRLIESARA</sequence>
<dbReference type="NCBIfam" id="TIGR03506">
    <property type="entry name" value="FlgEFG_subfam"/>
    <property type="match status" value="1"/>
</dbReference>
<name>A0A937X8D5_UNCEI</name>
<dbReference type="InterPro" id="IPR020013">
    <property type="entry name" value="Flagellar_FlgE/F/G"/>
</dbReference>
<dbReference type="InterPro" id="IPR001444">
    <property type="entry name" value="Flag_bb_rod_N"/>
</dbReference>
<organism evidence="7 8">
    <name type="scientific">Eiseniibacteriota bacterium</name>
    <dbReference type="NCBI Taxonomy" id="2212470"/>
    <lineage>
        <taxon>Bacteria</taxon>
        <taxon>Candidatus Eiseniibacteriota</taxon>
    </lineage>
</organism>
<dbReference type="InterPro" id="IPR037925">
    <property type="entry name" value="FlgE/F/G-like"/>
</dbReference>
<feature type="domain" description="Flagellar basal-body/hook protein C-terminal" evidence="5">
    <location>
        <begin position="193"/>
        <end position="235"/>
    </location>
</feature>
<dbReference type="AlphaFoldDB" id="A0A937X8D5"/>
<feature type="domain" description="Flagellar hook protein FlgE/F/G-like D1" evidence="6">
    <location>
        <begin position="84"/>
        <end position="146"/>
    </location>
</feature>